<dbReference type="OrthoDB" id="9800872at2"/>
<keyword evidence="2" id="KW-0808">Transferase</keyword>
<dbReference type="GO" id="GO:0016740">
    <property type="term" value="F:transferase activity"/>
    <property type="evidence" value="ECO:0007669"/>
    <property type="project" value="UniProtKB-KW"/>
</dbReference>
<dbReference type="EMBL" id="LVJH01000002">
    <property type="protein sequence ID" value="OAB46101.1"/>
    <property type="molecule type" value="Genomic_DNA"/>
</dbReference>
<dbReference type="InterPro" id="IPR001763">
    <property type="entry name" value="Rhodanese-like_dom"/>
</dbReference>
<reference evidence="2 3" key="1">
    <citation type="submission" date="2016-03" db="EMBL/GenBank/DDBJ databases">
        <title>Draft genome sequence of Paenibacillus glacialis DSM 22343.</title>
        <authorList>
            <person name="Shin S.-K."/>
            <person name="Yi H."/>
        </authorList>
    </citation>
    <scope>NUCLEOTIDE SEQUENCE [LARGE SCALE GENOMIC DNA]</scope>
    <source>
        <strain evidence="2 3">DSM 22343</strain>
    </source>
</reference>
<dbReference type="SMART" id="SM00450">
    <property type="entry name" value="RHOD"/>
    <property type="match status" value="1"/>
</dbReference>
<proteinExistence type="predicted"/>
<dbReference type="PROSITE" id="PS50206">
    <property type="entry name" value="RHODANESE_3"/>
    <property type="match status" value="1"/>
</dbReference>
<dbReference type="SUPFAM" id="SSF52821">
    <property type="entry name" value="Rhodanese/Cell cycle control phosphatase"/>
    <property type="match status" value="1"/>
</dbReference>
<dbReference type="CDD" id="cd00158">
    <property type="entry name" value="RHOD"/>
    <property type="match status" value="1"/>
</dbReference>
<evidence type="ECO:0000259" key="1">
    <source>
        <dbReference type="PROSITE" id="PS50206"/>
    </source>
</evidence>
<dbReference type="Pfam" id="PF00581">
    <property type="entry name" value="Rhodanese"/>
    <property type="match status" value="1"/>
</dbReference>
<dbReference type="AlphaFoldDB" id="A0A168NTN1"/>
<protein>
    <submittedName>
        <fullName evidence="2">Sulfurtransferase</fullName>
    </submittedName>
</protein>
<dbReference type="PANTHER" id="PTHR43031">
    <property type="entry name" value="FAD-DEPENDENT OXIDOREDUCTASE"/>
    <property type="match status" value="1"/>
</dbReference>
<sequence length="106" mass="11858">MNNTPVNELDVEQVQEMIAKGEKINIIDVREDDEWESGHITEAKHIPLGTLTERHQELDPDQVTIMVCRSGGRSARACEYLTQQGYQVINMSGGMLAWDGPVAYGK</sequence>
<dbReference type="STRING" id="494026.PGLA_01530"/>
<dbReference type="InterPro" id="IPR036873">
    <property type="entry name" value="Rhodanese-like_dom_sf"/>
</dbReference>
<dbReference type="PANTHER" id="PTHR43031:SF17">
    <property type="entry name" value="SULFURTRANSFERASE YTWF-RELATED"/>
    <property type="match status" value="1"/>
</dbReference>
<accession>A0A168NTN1</accession>
<evidence type="ECO:0000313" key="2">
    <source>
        <dbReference type="EMBL" id="OAB46101.1"/>
    </source>
</evidence>
<gene>
    <name evidence="2" type="ORF">PGLA_01530</name>
</gene>
<keyword evidence="3" id="KW-1185">Reference proteome</keyword>
<dbReference type="InterPro" id="IPR050229">
    <property type="entry name" value="GlpE_sulfurtransferase"/>
</dbReference>
<organism evidence="2 3">
    <name type="scientific">Paenibacillus glacialis</name>
    <dbReference type="NCBI Taxonomy" id="494026"/>
    <lineage>
        <taxon>Bacteria</taxon>
        <taxon>Bacillati</taxon>
        <taxon>Bacillota</taxon>
        <taxon>Bacilli</taxon>
        <taxon>Bacillales</taxon>
        <taxon>Paenibacillaceae</taxon>
        <taxon>Paenibacillus</taxon>
    </lineage>
</organism>
<dbReference type="RefSeq" id="WP_068527677.1">
    <property type="nucleotide sequence ID" value="NZ_LVJH01000002.1"/>
</dbReference>
<dbReference type="Gene3D" id="3.40.250.10">
    <property type="entry name" value="Rhodanese-like domain"/>
    <property type="match status" value="1"/>
</dbReference>
<name>A0A168NTN1_9BACL</name>
<dbReference type="Proteomes" id="UP000076967">
    <property type="component" value="Unassembled WGS sequence"/>
</dbReference>
<feature type="domain" description="Rhodanese" evidence="1">
    <location>
        <begin position="20"/>
        <end position="104"/>
    </location>
</feature>
<comment type="caution">
    <text evidence="2">The sequence shown here is derived from an EMBL/GenBank/DDBJ whole genome shotgun (WGS) entry which is preliminary data.</text>
</comment>
<evidence type="ECO:0000313" key="3">
    <source>
        <dbReference type="Proteomes" id="UP000076967"/>
    </source>
</evidence>